<evidence type="ECO:0000313" key="2">
    <source>
        <dbReference type="Proteomes" id="UP000178425"/>
    </source>
</evidence>
<dbReference type="AlphaFoldDB" id="A0A1F5WTD3"/>
<reference evidence="1 2" key="1">
    <citation type="journal article" date="2016" name="Nat. Commun.">
        <title>Thousands of microbial genomes shed light on interconnected biogeochemical processes in an aquifer system.</title>
        <authorList>
            <person name="Anantharaman K."/>
            <person name="Brown C.T."/>
            <person name="Hug L.A."/>
            <person name="Sharon I."/>
            <person name="Castelle C.J."/>
            <person name="Probst A.J."/>
            <person name="Thomas B.C."/>
            <person name="Singh A."/>
            <person name="Wilkins M.J."/>
            <person name="Karaoz U."/>
            <person name="Brodie E.L."/>
            <person name="Williams K.H."/>
            <person name="Hubbard S.S."/>
            <person name="Banfield J.F."/>
        </authorList>
    </citation>
    <scope>NUCLEOTIDE SEQUENCE [LARGE SCALE GENOMIC DNA]</scope>
</reference>
<dbReference type="Proteomes" id="UP000178425">
    <property type="component" value="Unassembled WGS sequence"/>
</dbReference>
<dbReference type="SUPFAM" id="SSF53756">
    <property type="entry name" value="UDP-Glycosyltransferase/glycogen phosphorylase"/>
    <property type="match status" value="1"/>
</dbReference>
<sequence length="464" mass="53121">MTANTKNNFKILIVVEEGKHFIYYKSVAEELLCRGYNVSMFFAKRSEEECILLPITQFKQRYQKFEFGKAFSPVSFLNTVLVKRRFATYRHLLLPRERPRFFSDRVIIYLPFFLRFAARHNLFYINSFIKSGIFGKWLGYVEEKIPPEKKIIAQLRSVGPDVLLAATGDLSSTSPESNYLKAAKVLGIPCALSVMSWDNLQTKGAIQIIPDVLLVWNEMQVEEATKYHQVPRDIIRITGAFFFDQWFLTHKPSRREEFCTRYGLDPGKPILTYLSSSGIFGDEIEYLRKIYKAIEGLDIQLVVRPYPVNGKKLYNKRRHKFYNSPESAGVTLIPGRGSLPNTEDAAQLFYDTIYHSFAYIGIGNTGMIDGLLIGRPGITLIDEYYNDIQSKSPHFKHLISSGALNITKDVGGLRNIIKDLQTSKDGLESKRREFIGQYLRPRGIQISAAKCLADELEKVTGNRK</sequence>
<evidence type="ECO:0008006" key="3">
    <source>
        <dbReference type="Google" id="ProtNLM"/>
    </source>
</evidence>
<name>A0A1F5WTD3_9BACT</name>
<comment type="caution">
    <text evidence="1">The sequence shown here is derived from an EMBL/GenBank/DDBJ whole genome shotgun (WGS) entry which is preliminary data.</text>
</comment>
<accession>A0A1F5WTD3</accession>
<protein>
    <recommendedName>
        <fullName evidence="3">Diacylglycerol glucosyltransferase N-terminal domain-containing protein</fullName>
    </recommendedName>
</protein>
<proteinExistence type="predicted"/>
<organism evidence="1 2">
    <name type="scientific">Candidatus Giovannonibacteria bacterium RIFCSPHIGHO2_02_43_13</name>
    <dbReference type="NCBI Taxonomy" id="1798330"/>
    <lineage>
        <taxon>Bacteria</taxon>
        <taxon>Candidatus Giovannoniibacteriota</taxon>
    </lineage>
</organism>
<dbReference type="EMBL" id="MFHI01000016">
    <property type="protein sequence ID" value="OGF78900.1"/>
    <property type="molecule type" value="Genomic_DNA"/>
</dbReference>
<gene>
    <name evidence="1" type="ORF">A2W54_02480</name>
</gene>
<evidence type="ECO:0000313" key="1">
    <source>
        <dbReference type="EMBL" id="OGF78900.1"/>
    </source>
</evidence>